<sequence>MHLGFDTLIGEVRSLDDADLRRGPALYPPPVRPLAQPLECRMRIGDVGLEHDPGREFTELIAVEHPHERFDAQLEVAVLLHVEVDEGARRGVARGTVEADELPFDPRQRVIPCEHVEVCADGGDLHAHVVDIGPADQLGDAAGALLRLVIAENRLAEHVHVEPEAIGLAPGQVLGEGRVVGREDDAGRVLVDAPGREALRRPGDERGDAAQGGEPEPVEPAERCRNAGSRQLTQPLRRPSWAMDSHDLVGEVEEEIAAIVVGKQARKAIRSGGLLRCRLRCLEDEGCSSFGFIDKGRVGVLDRHADNQTAHAAVASCAIMAAWVSN</sequence>
<gene>
    <name evidence="2" type="ORF">UFOPK2786_00836</name>
</gene>
<organism evidence="2">
    <name type="scientific">freshwater metagenome</name>
    <dbReference type="NCBI Taxonomy" id="449393"/>
    <lineage>
        <taxon>unclassified sequences</taxon>
        <taxon>metagenomes</taxon>
        <taxon>ecological metagenomes</taxon>
    </lineage>
</organism>
<evidence type="ECO:0000256" key="1">
    <source>
        <dbReference type="SAM" id="MobiDB-lite"/>
    </source>
</evidence>
<proteinExistence type="predicted"/>
<name>A0A6J6T4U5_9ZZZZ</name>
<accession>A0A6J6T4U5</accession>
<dbReference type="AlphaFoldDB" id="A0A6J6T4U5"/>
<feature type="compositionally biased region" description="Basic and acidic residues" evidence="1">
    <location>
        <begin position="194"/>
        <end position="208"/>
    </location>
</feature>
<reference evidence="2" key="1">
    <citation type="submission" date="2020-05" db="EMBL/GenBank/DDBJ databases">
        <authorList>
            <person name="Chiriac C."/>
            <person name="Salcher M."/>
            <person name="Ghai R."/>
            <person name="Kavagutti S V."/>
        </authorList>
    </citation>
    <scope>NUCLEOTIDE SEQUENCE</scope>
</reference>
<feature type="region of interest" description="Disordered" evidence="1">
    <location>
        <begin position="192"/>
        <end position="238"/>
    </location>
</feature>
<dbReference type="EMBL" id="CAEZYW010000112">
    <property type="protein sequence ID" value="CAB4742181.1"/>
    <property type="molecule type" value="Genomic_DNA"/>
</dbReference>
<protein>
    <submittedName>
        <fullName evidence="2">Unannotated protein</fullName>
    </submittedName>
</protein>
<evidence type="ECO:0000313" key="2">
    <source>
        <dbReference type="EMBL" id="CAB4742181.1"/>
    </source>
</evidence>